<dbReference type="Pfam" id="PF01040">
    <property type="entry name" value="UbiA"/>
    <property type="match status" value="1"/>
</dbReference>
<dbReference type="GO" id="GO:0005886">
    <property type="term" value="C:plasma membrane"/>
    <property type="evidence" value="ECO:0007669"/>
    <property type="project" value="TreeGrafter"/>
</dbReference>
<feature type="transmembrane region" description="Helical" evidence="6">
    <location>
        <begin position="196"/>
        <end position="216"/>
    </location>
</feature>
<dbReference type="Gene3D" id="1.10.357.140">
    <property type="entry name" value="UbiA prenyltransferase"/>
    <property type="match status" value="1"/>
</dbReference>
<feature type="transmembrane region" description="Helical" evidence="6">
    <location>
        <begin position="131"/>
        <end position="154"/>
    </location>
</feature>
<keyword evidence="7" id="KW-0808">Transferase</keyword>
<organism evidence="7 8">
    <name type="scientific">Paracoccus tibetensis</name>
    <dbReference type="NCBI Taxonomy" id="336292"/>
    <lineage>
        <taxon>Bacteria</taxon>
        <taxon>Pseudomonadati</taxon>
        <taxon>Pseudomonadota</taxon>
        <taxon>Alphaproteobacteria</taxon>
        <taxon>Rhodobacterales</taxon>
        <taxon>Paracoccaceae</taxon>
        <taxon>Paracoccus</taxon>
    </lineage>
</organism>
<comment type="subcellular location">
    <subcellularLocation>
        <location evidence="1">Membrane</location>
        <topology evidence="1">Multi-pass membrane protein</topology>
    </subcellularLocation>
</comment>
<dbReference type="InterPro" id="IPR044878">
    <property type="entry name" value="UbiA_sf"/>
</dbReference>
<evidence type="ECO:0000256" key="2">
    <source>
        <dbReference type="ARBA" id="ARBA00022475"/>
    </source>
</evidence>
<dbReference type="GO" id="GO:0009247">
    <property type="term" value="P:glycolipid biosynthetic process"/>
    <property type="evidence" value="ECO:0007669"/>
    <property type="project" value="TreeGrafter"/>
</dbReference>
<evidence type="ECO:0000313" key="7">
    <source>
        <dbReference type="EMBL" id="SCY43323.1"/>
    </source>
</evidence>
<gene>
    <name evidence="7" type="ORF">SAMN05660710_01589</name>
</gene>
<evidence type="ECO:0000256" key="4">
    <source>
        <dbReference type="ARBA" id="ARBA00022989"/>
    </source>
</evidence>
<feature type="transmembrane region" description="Helical" evidence="6">
    <location>
        <begin position="267"/>
        <end position="284"/>
    </location>
</feature>
<keyword evidence="2" id="KW-1003">Cell membrane</keyword>
<dbReference type="Proteomes" id="UP000199502">
    <property type="component" value="Unassembled WGS sequence"/>
</dbReference>
<keyword evidence="8" id="KW-1185">Reference proteome</keyword>
<feature type="transmembrane region" description="Helical" evidence="6">
    <location>
        <begin position="34"/>
        <end position="53"/>
    </location>
</feature>
<dbReference type="PANTHER" id="PTHR11048:SF5">
    <property type="entry name" value="DECAPRENYL-PHOSPHATE PHOSPHORIBOSYLTRANSFERASE"/>
    <property type="match status" value="1"/>
</dbReference>
<reference evidence="7 8" key="1">
    <citation type="submission" date="2016-10" db="EMBL/GenBank/DDBJ databases">
        <authorList>
            <person name="de Groot N.N."/>
        </authorList>
    </citation>
    <scope>NUCLEOTIDE SEQUENCE [LARGE SCALE GENOMIC DNA]</scope>
    <source>
        <strain evidence="7 8">CGMCC 1.8925</strain>
    </source>
</reference>
<dbReference type="InterPro" id="IPR039653">
    <property type="entry name" value="Prenyltransferase"/>
</dbReference>
<feature type="transmembrane region" description="Helical" evidence="6">
    <location>
        <begin position="74"/>
        <end position="95"/>
    </location>
</feature>
<dbReference type="STRING" id="336292.SAMN05660710_01589"/>
<evidence type="ECO:0000256" key="1">
    <source>
        <dbReference type="ARBA" id="ARBA00004141"/>
    </source>
</evidence>
<dbReference type="InterPro" id="IPR000537">
    <property type="entry name" value="UbiA_prenyltransferase"/>
</dbReference>
<dbReference type="EMBL" id="FMVT01000004">
    <property type="protein sequence ID" value="SCY43323.1"/>
    <property type="molecule type" value="Genomic_DNA"/>
</dbReference>
<feature type="transmembrane region" description="Helical" evidence="6">
    <location>
        <begin position="228"/>
        <end position="247"/>
    </location>
</feature>
<name>A0A1G5FVM8_9RHOB</name>
<evidence type="ECO:0000256" key="5">
    <source>
        <dbReference type="ARBA" id="ARBA00023136"/>
    </source>
</evidence>
<dbReference type="CDD" id="cd13963">
    <property type="entry name" value="PT_UbiA_2"/>
    <property type="match status" value="1"/>
</dbReference>
<accession>A0A1G5FVM8</accession>
<dbReference type="AlphaFoldDB" id="A0A1G5FVM8"/>
<keyword evidence="4 6" id="KW-1133">Transmembrane helix</keyword>
<protein>
    <submittedName>
        <fullName evidence="7">UbiA prenyltransferase family protein</fullName>
    </submittedName>
</protein>
<keyword evidence="5 6" id="KW-0472">Membrane</keyword>
<evidence type="ECO:0000256" key="6">
    <source>
        <dbReference type="SAM" id="Phobius"/>
    </source>
</evidence>
<feature type="transmembrane region" description="Helical" evidence="6">
    <location>
        <begin position="101"/>
        <end position="119"/>
    </location>
</feature>
<dbReference type="GO" id="GO:0016765">
    <property type="term" value="F:transferase activity, transferring alkyl or aryl (other than methyl) groups"/>
    <property type="evidence" value="ECO:0007669"/>
    <property type="project" value="InterPro"/>
</dbReference>
<sequence length="285" mass="31249">MIRACRPHQWAKNLLIFLPVLTAFNLAALPAAALAFLCFSFAASAVYIVNDLLDLPNDRRHPRKRFRPFASGEATAAQGAVASAALLLLAFSLALLLPGPFLGMLLTYLVITTVYSLSLKRKMMADVITLAVLYTLRIVAGSLATGIVLSPWLLVFSMFLFFSLATIKRQAELEDLTNRGKTETAGRNLLVSDLPIYRAMSISSAQAAVLVFALYTQDTSVQLQFSKPIILLLICPILMLWLGRMQLMTTRGFMTDDPLVFTMRDRVSATCGVVMLSFFLMAAAG</sequence>
<keyword evidence="3 6" id="KW-0812">Transmembrane</keyword>
<evidence type="ECO:0000313" key="8">
    <source>
        <dbReference type="Proteomes" id="UP000199502"/>
    </source>
</evidence>
<dbReference type="PANTHER" id="PTHR11048">
    <property type="entry name" value="PRENYLTRANSFERASES"/>
    <property type="match status" value="1"/>
</dbReference>
<evidence type="ECO:0000256" key="3">
    <source>
        <dbReference type="ARBA" id="ARBA00022692"/>
    </source>
</evidence>
<dbReference type="NCBIfam" id="NF006088">
    <property type="entry name" value="PRK08238.1"/>
    <property type="match status" value="1"/>
</dbReference>
<proteinExistence type="predicted"/>